<organism evidence="2 3">
    <name type="scientific">Alteromonas macleodii</name>
    <name type="common">Pseudoalteromonas macleodii</name>
    <dbReference type="NCBI Taxonomy" id="28108"/>
    <lineage>
        <taxon>Bacteria</taxon>
        <taxon>Pseudomonadati</taxon>
        <taxon>Pseudomonadota</taxon>
        <taxon>Gammaproteobacteria</taxon>
        <taxon>Alteromonadales</taxon>
        <taxon>Alteromonadaceae</taxon>
        <taxon>Alteromonas/Salinimonas group</taxon>
        <taxon>Alteromonas</taxon>
    </lineage>
</organism>
<gene>
    <name evidence="2" type="ORF">BFV95_4743</name>
</gene>
<accession>A0AB36FMY9</accession>
<name>A0AB36FMY9_ALTMA</name>
<evidence type="ECO:0000313" key="2">
    <source>
        <dbReference type="EMBL" id="OES24476.1"/>
    </source>
</evidence>
<keyword evidence="1" id="KW-0812">Transmembrane</keyword>
<dbReference type="Proteomes" id="UP000095392">
    <property type="component" value="Unassembled WGS sequence"/>
</dbReference>
<evidence type="ECO:0000313" key="3">
    <source>
        <dbReference type="Proteomes" id="UP000095392"/>
    </source>
</evidence>
<keyword evidence="3" id="KW-1185">Reference proteome</keyword>
<dbReference type="RefSeq" id="WP_069945614.1">
    <property type="nucleotide sequence ID" value="NZ_MIPW01000036.1"/>
</dbReference>
<comment type="caution">
    <text evidence="2">The sequence shown here is derived from an EMBL/GenBank/DDBJ whole genome shotgun (WGS) entry which is preliminary data.</text>
</comment>
<sequence length="180" mass="20957">MIVELDIHNVPEKATVDKLIDISDICQQRIDKAMYFMICWVICFLLVLGFFFDFKFSSPYHFGALVAGVAPVFITDWVNDWVFRHWGVKSDFNGRSRSVLYIDMLEDHYATVLAPLCLQHQEIRRYIENVNGQGRQLLLEEFNYLIKYAEHKIQQDLKTMLANLGKNQSISARFTEGNPS</sequence>
<evidence type="ECO:0000256" key="1">
    <source>
        <dbReference type="SAM" id="Phobius"/>
    </source>
</evidence>
<feature type="transmembrane region" description="Helical" evidence="1">
    <location>
        <begin position="33"/>
        <end position="52"/>
    </location>
</feature>
<reference evidence="2 3" key="1">
    <citation type="submission" date="2016-09" db="EMBL/GenBank/DDBJ databases">
        <title>Draft Genome Sequence of four Alteromonas macleodii strains isolated from copper coupons and grown long-term at elevated copper levels.</title>
        <authorList>
            <person name="Cusick K."/>
            <person name="Dale J."/>
            <person name="Little B."/>
            <person name="Biffinger J."/>
        </authorList>
    </citation>
    <scope>NUCLEOTIDE SEQUENCE [LARGE SCALE GENOMIC DNA]</scope>
    <source>
        <strain evidence="2 3">KCP01</strain>
    </source>
</reference>
<keyword evidence="1" id="KW-1133">Transmembrane helix</keyword>
<dbReference type="AlphaFoldDB" id="A0AB36FMY9"/>
<protein>
    <submittedName>
        <fullName evidence="2">Uncharacterized protein</fullName>
    </submittedName>
</protein>
<keyword evidence="1" id="KW-0472">Membrane</keyword>
<dbReference type="EMBL" id="MIPY01000061">
    <property type="protein sequence ID" value="OES24476.1"/>
    <property type="molecule type" value="Genomic_DNA"/>
</dbReference>
<proteinExistence type="predicted"/>